<evidence type="ECO:0000313" key="4">
    <source>
        <dbReference type="EMBL" id="SFL17920.1"/>
    </source>
</evidence>
<dbReference type="SUPFAM" id="SSF56954">
    <property type="entry name" value="Outer membrane efflux proteins (OEP)"/>
    <property type="match status" value="1"/>
</dbReference>
<keyword evidence="2 4" id="KW-0449">Lipoprotein</keyword>
<dbReference type="GO" id="GO:0015562">
    <property type="term" value="F:efflux transmembrane transporter activity"/>
    <property type="evidence" value="ECO:0007669"/>
    <property type="project" value="InterPro"/>
</dbReference>
<dbReference type="Proteomes" id="UP000198725">
    <property type="component" value="Unassembled WGS sequence"/>
</dbReference>
<comment type="similarity">
    <text evidence="1 2">Belongs to the outer membrane factor (OMF) (TC 1.B.17) family.</text>
</comment>
<keyword evidence="2" id="KW-0564">Palmitate</keyword>
<keyword evidence="2" id="KW-0472">Membrane</keyword>
<dbReference type="InterPro" id="IPR003423">
    <property type="entry name" value="OMP_efflux"/>
</dbReference>
<dbReference type="InterPro" id="IPR010131">
    <property type="entry name" value="MdtP/NodT-like"/>
</dbReference>
<reference evidence="5" key="1">
    <citation type="submission" date="2016-10" db="EMBL/GenBank/DDBJ databases">
        <authorList>
            <person name="Varghese N."/>
            <person name="Submissions S."/>
        </authorList>
    </citation>
    <scope>NUCLEOTIDE SEQUENCE [LARGE SCALE GENOMIC DNA]</scope>
    <source>
        <strain evidence="5">MO64</strain>
    </source>
</reference>
<accession>A0A1I4FKS2</accession>
<proteinExistence type="inferred from homology"/>
<gene>
    <name evidence="4" type="ORF">SAMN05192579_1188</name>
</gene>
<keyword evidence="2" id="KW-0812">Transmembrane</keyword>
<evidence type="ECO:0000256" key="1">
    <source>
        <dbReference type="ARBA" id="ARBA00007613"/>
    </source>
</evidence>
<dbReference type="NCBIfam" id="TIGR01845">
    <property type="entry name" value="outer_NodT"/>
    <property type="match status" value="1"/>
</dbReference>
<protein>
    <submittedName>
        <fullName evidence="4">Efflux transporter, outer membrane factor (OMF) lipoprotein, NodT family</fullName>
    </submittedName>
</protein>
<feature type="region of interest" description="Disordered" evidence="3">
    <location>
        <begin position="473"/>
        <end position="501"/>
    </location>
</feature>
<comment type="subcellular location">
    <subcellularLocation>
        <location evidence="2">Cell outer membrane</location>
        <topology evidence="2">Lipid-anchor</topology>
    </subcellularLocation>
</comment>
<organism evidence="4 5">
    <name type="scientific">Rhodanobacter glycinis</name>
    <dbReference type="NCBI Taxonomy" id="582702"/>
    <lineage>
        <taxon>Bacteria</taxon>
        <taxon>Pseudomonadati</taxon>
        <taxon>Pseudomonadota</taxon>
        <taxon>Gammaproteobacteria</taxon>
        <taxon>Lysobacterales</taxon>
        <taxon>Rhodanobacteraceae</taxon>
        <taxon>Rhodanobacter</taxon>
    </lineage>
</organism>
<dbReference type="Gene3D" id="1.20.1600.10">
    <property type="entry name" value="Outer membrane efflux proteins (OEP)"/>
    <property type="match status" value="1"/>
</dbReference>
<evidence type="ECO:0000256" key="3">
    <source>
        <dbReference type="SAM" id="MobiDB-lite"/>
    </source>
</evidence>
<dbReference type="EMBL" id="FOSR01000018">
    <property type="protein sequence ID" value="SFL17920.1"/>
    <property type="molecule type" value="Genomic_DNA"/>
</dbReference>
<dbReference type="AlphaFoldDB" id="A0A1I4FKS2"/>
<dbReference type="Gene3D" id="2.20.200.10">
    <property type="entry name" value="Outer membrane efflux proteins (OEP)"/>
    <property type="match status" value="1"/>
</dbReference>
<dbReference type="RefSeq" id="WP_245735056.1">
    <property type="nucleotide sequence ID" value="NZ_FOSR01000018.1"/>
</dbReference>
<evidence type="ECO:0000256" key="2">
    <source>
        <dbReference type="RuleBase" id="RU362097"/>
    </source>
</evidence>
<keyword evidence="2" id="KW-1134">Transmembrane beta strand</keyword>
<dbReference type="Pfam" id="PF02321">
    <property type="entry name" value="OEP"/>
    <property type="match status" value="2"/>
</dbReference>
<sequence length="501" mass="54085">MPAPAPRFSLILRPYRRMATSLRLLPALLAVALVGCSAAALPDLKPPVPSAWRNAQASPVAAPAADLHDWWHAFHDPQLNALVDRALQGNLDLAQAAERVRAARLLNRHSHDDYLPKLNADTNDVINPDTTASYFIVGFDALWELPLFGAWQNSGRIAKGNLDAADADLHGARVSLVAEVARRWIELRSAQRQAQLLDDACQARREKLRLLKVREQLKLVSPDDVAAATADVARAEAALTGPQQAINANAQQLAVLLGQNEPDPQWLQPGGVQPELGHWQLTSVPADLLRTQPQIARAEADVLRAAGEAGISHADIYPHLGIGTSLQWSVNIARNHRARTGEGIFSLGPVINVPLFDWGQRVARAHAKDHELRAAVLAYRQAVLQGVAEVETDLGDLHQLHLREAATKRAVQALDSRTAAVRKRKQLGLGSTLQVQDSLIEQRQAQAELVSARTARDLAYVALYKALGGAPLPKADQPTGAAADHDAAAPQPAMPSVQGTP</sequence>
<dbReference type="PANTHER" id="PTHR30203">
    <property type="entry name" value="OUTER MEMBRANE CATION EFFLUX PROTEIN"/>
    <property type="match status" value="1"/>
</dbReference>
<dbReference type="PANTHER" id="PTHR30203:SF32">
    <property type="entry name" value="CATION EFFLUX SYSTEM PROTEIN CUSC"/>
    <property type="match status" value="1"/>
</dbReference>
<keyword evidence="5" id="KW-1185">Reference proteome</keyword>
<dbReference type="GO" id="GO:0009279">
    <property type="term" value="C:cell outer membrane"/>
    <property type="evidence" value="ECO:0007669"/>
    <property type="project" value="UniProtKB-SubCell"/>
</dbReference>
<name>A0A1I4FKS2_9GAMM</name>
<evidence type="ECO:0000313" key="5">
    <source>
        <dbReference type="Proteomes" id="UP000198725"/>
    </source>
</evidence>